<reference evidence="7 8" key="1">
    <citation type="submission" date="2018-01" db="EMBL/GenBank/DDBJ databases">
        <title>Metagenomic assembled genomes from two thermal pools in the Uzon Caldera, Kamchatka, Russia.</title>
        <authorList>
            <person name="Wilkins L."/>
            <person name="Ettinger C."/>
        </authorList>
    </citation>
    <scope>NUCLEOTIDE SEQUENCE [LARGE SCALE GENOMIC DNA]</scope>
    <source>
        <strain evidence="7">ZAV-06</strain>
    </source>
</reference>
<keyword evidence="3" id="KW-1133">Transmembrane helix</keyword>
<evidence type="ECO:0000313" key="6">
    <source>
        <dbReference type="EMBL" id="HEW64072.1"/>
    </source>
</evidence>
<dbReference type="Pfam" id="PF00465">
    <property type="entry name" value="Fe-ADH"/>
    <property type="match status" value="1"/>
</dbReference>
<dbReference type="SUPFAM" id="SSF56796">
    <property type="entry name" value="Dehydroquinate synthase-like"/>
    <property type="match status" value="1"/>
</dbReference>
<dbReference type="Gene3D" id="3.40.50.1970">
    <property type="match status" value="1"/>
</dbReference>
<reference evidence="6" key="2">
    <citation type="journal article" date="2020" name="mSystems">
        <title>Genome- and Community-Level Interaction Insights into Carbon Utilization and Element Cycling Functions of Hydrothermarchaeota in Hydrothermal Sediment.</title>
        <authorList>
            <person name="Zhou Z."/>
            <person name="Liu Y."/>
            <person name="Xu W."/>
            <person name="Pan J."/>
            <person name="Luo Z.H."/>
            <person name="Li M."/>
        </authorList>
    </citation>
    <scope>NUCLEOTIDE SEQUENCE [LARGE SCALE GENOMIC DNA]</scope>
    <source>
        <strain evidence="6">SpSt-1261</strain>
    </source>
</reference>
<evidence type="ECO:0000259" key="4">
    <source>
        <dbReference type="Pfam" id="PF00465"/>
    </source>
</evidence>
<evidence type="ECO:0000256" key="3">
    <source>
        <dbReference type="SAM" id="Phobius"/>
    </source>
</evidence>
<dbReference type="InterPro" id="IPR001670">
    <property type="entry name" value="ADH_Fe/GldA"/>
</dbReference>
<protein>
    <submittedName>
        <fullName evidence="6 7">Alcohol dehydrogenase</fullName>
    </submittedName>
</protein>
<dbReference type="RefSeq" id="WP_272985404.1">
    <property type="nucleotide sequence ID" value="NZ_DSFH01000047.1"/>
</dbReference>
<feature type="transmembrane region" description="Helical" evidence="3">
    <location>
        <begin position="242"/>
        <end position="264"/>
    </location>
</feature>
<proteinExistence type="inferred from homology"/>
<comment type="similarity">
    <text evidence="1">Belongs to the iron-containing alcohol dehydrogenase family.</text>
</comment>
<accession>A0A2J6N2C0</accession>
<feature type="domain" description="Alcohol dehydrogenase iron-type/glycerol dehydrogenase GldA" evidence="4">
    <location>
        <begin position="14"/>
        <end position="175"/>
    </location>
</feature>
<dbReference type="AlphaFoldDB" id="A0A2J6N2C0"/>
<keyword evidence="2" id="KW-0560">Oxidoreductase</keyword>
<keyword evidence="3" id="KW-0812">Transmembrane</keyword>
<evidence type="ECO:0000256" key="1">
    <source>
        <dbReference type="ARBA" id="ARBA00007358"/>
    </source>
</evidence>
<dbReference type="Gene3D" id="1.20.1090.10">
    <property type="entry name" value="Dehydroquinate synthase-like - alpha domain"/>
    <property type="match status" value="1"/>
</dbReference>
<sequence length="385" mass="42817">MSSTKDFSLSFRETTLYFGINSTERISRSIKGFRRALIVTGKTSAKKSGALDDILKILNENDIEYTIYDSVTSNPTVDKIEEITEKGKIFDTDLIIAIGGGSVIDSAKFASVILSIGGNPVDYIKRKIKPVSHTFLVAINLTHGTGTEVDRYAVATISETKEKLGSSIAYPNISVDNPRYMVSLSPQQTLFTSIDAFYHALESSIVESSNPYVQDLSEKSAYYIKTYIQVAMKNPSDIEARYWLLYASMLAGISIDLAGTSIIHGMEHGLSGVNPSLEHGAGLAIIGPLFLPLLYKAFPENSWKVMKVLDPSLRPTPEDAEKAGKILDEFQKSIGFNYALKDYGFDKEWLKDTVEAGWRIFEPRIPKDKFILTKEQVYNMLLSRL</sequence>
<dbReference type="EMBL" id="PNIM01000014">
    <property type="protein sequence ID" value="PMB75481.1"/>
    <property type="molecule type" value="Genomic_DNA"/>
</dbReference>
<dbReference type="FunFam" id="3.40.50.1970:FF:000003">
    <property type="entry name" value="Alcohol dehydrogenase, iron-containing"/>
    <property type="match status" value="1"/>
</dbReference>
<dbReference type="InterPro" id="IPR056798">
    <property type="entry name" value="ADH_Fe_C"/>
</dbReference>
<dbReference type="EMBL" id="DSFH01000047">
    <property type="protein sequence ID" value="HEW64072.1"/>
    <property type="molecule type" value="Genomic_DNA"/>
</dbReference>
<keyword evidence="3" id="KW-0472">Membrane</keyword>
<feature type="transmembrane region" description="Helical" evidence="3">
    <location>
        <begin position="279"/>
        <end position="298"/>
    </location>
</feature>
<feature type="domain" description="Fe-containing alcohol dehydrogenase-like C-terminal" evidence="5">
    <location>
        <begin position="190"/>
        <end position="379"/>
    </location>
</feature>
<dbReference type="PANTHER" id="PTHR11496">
    <property type="entry name" value="ALCOHOL DEHYDROGENASE"/>
    <property type="match status" value="1"/>
</dbReference>
<dbReference type="Pfam" id="PF25137">
    <property type="entry name" value="ADH_Fe_C"/>
    <property type="match status" value="1"/>
</dbReference>
<evidence type="ECO:0000259" key="5">
    <source>
        <dbReference type="Pfam" id="PF25137"/>
    </source>
</evidence>
<dbReference type="Proteomes" id="UP000886076">
    <property type="component" value="Unassembled WGS sequence"/>
</dbReference>
<dbReference type="Proteomes" id="UP000237153">
    <property type="component" value="Unassembled WGS sequence"/>
</dbReference>
<gene>
    <name evidence="7" type="ORF">C0188_03110</name>
    <name evidence="6" type="ORF">ENO39_03340</name>
</gene>
<dbReference type="GO" id="GO:0046872">
    <property type="term" value="F:metal ion binding"/>
    <property type="evidence" value="ECO:0007669"/>
    <property type="project" value="InterPro"/>
</dbReference>
<dbReference type="GO" id="GO:0004022">
    <property type="term" value="F:alcohol dehydrogenase (NAD+) activity"/>
    <property type="evidence" value="ECO:0007669"/>
    <property type="project" value="TreeGrafter"/>
</dbReference>
<evidence type="ECO:0000256" key="2">
    <source>
        <dbReference type="ARBA" id="ARBA00023002"/>
    </source>
</evidence>
<organism evidence="7 8">
    <name type="scientific">Fervidicoccus fontis</name>
    <dbReference type="NCBI Taxonomy" id="683846"/>
    <lineage>
        <taxon>Archaea</taxon>
        <taxon>Thermoproteota</taxon>
        <taxon>Thermoprotei</taxon>
        <taxon>Fervidicoccales</taxon>
        <taxon>Fervidicoccaceae</taxon>
        <taxon>Fervidicoccus</taxon>
    </lineage>
</organism>
<evidence type="ECO:0000313" key="8">
    <source>
        <dbReference type="Proteomes" id="UP000237153"/>
    </source>
</evidence>
<comment type="caution">
    <text evidence="7">The sequence shown here is derived from an EMBL/GenBank/DDBJ whole genome shotgun (WGS) entry which is preliminary data.</text>
</comment>
<dbReference type="InterPro" id="IPR039697">
    <property type="entry name" value="Alcohol_dehydrogenase_Fe"/>
</dbReference>
<name>A0A2J6N2C0_9CREN</name>
<evidence type="ECO:0000313" key="7">
    <source>
        <dbReference type="EMBL" id="PMB75481.1"/>
    </source>
</evidence>
<dbReference type="PANTHER" id="PTHR11496:SF102">
    <property type="entry name" value="ALCOHOL DEHYDROGENASE 4"/>
    <property type="match status" value="1"/>
</dbReference>